<dbReference type="EMBL" id="HACA01024948">
    <property type="protein sequence ID" value="CDW42309.1"/>
    <property type="molecule type" value="Transcribed_RNA"/>
</dbReference>
<sequence>MNNVLYLNDYFSDQIKKIIICKSYLVIVIH</sequence>
<name>A0A0K2UVP6_LEPSM</name>
<evidence type="ECO:0000313" key="1">
    <source>
        <dbReference type="EMBL" id="CDW42309.1"/>
    </source>
</evidence>
<accession>A0A0K2UVP6</accession>
<proteinExistence type="predicted"/>
<dbReference type="AlphaFoldDB" id="A0A0K2UVP6"/>
<organism evidence="1">
    <name type="scientific">Lepeophtheirus salmonis</name>
    <name type="common">Salmon louse</name>
    <name type="synonym">Caligus salmonis</name>
    <dbReference type="NCBI Taxonomy" id="72036"/>
    <lineage>
        <taxon>Eukaryota</taxon>
        <taxon>Metazoa</taxon>
        <taxon>Ecdysozoa</taxon>
        <taxon>Arthropoda</taxon>
        <taxon>Crustacea</taxon>
        <taxon>Multicrustacea</taxon>
        <taxon>Hexanauplia</taxon>
        <taxon>Copepoda</taxon>
        <taxon>Siphonostomatoida</taxon>
        <taxon>Caligidae</taxon>
        <taxon>Lepeophtheirus</taxon>
    </lineage>
</organism>
<protein>
    <submittedName>
        <fullName evidence="1">Uncharacterized protein</fullName>
    </submittedName>
</protein>
<reference evidence="1" key="1">
    <citation type="submission" date="2014-05" db="EMBL/GenBank/DDBJ databases">
        <authorList>
            <person name="Chronopoulou M."/>
        </authorList>
    </citation>
    <scope>NUCLEOTIDE SEQUENCE</scope>
    <source>
        <tissue evidence="1">Whole organism</tissue>
    </source>
</reference>